<dbReference type="PROSITE" id="PS50330">
    <property type="entry name" value="UIM"/>
    <property type="match status" value="1"/>
</dbReference>
<reference evidence="14" key="2">
    <citation type="submission" date="2025-08" db="UniProtKB">
        <authorList>
            <consortium name="Ensembl"/>
        </authorList>
    </citation>
    <scope>IDENTIFICATION</scope>
</reference>
<evidence type="ECO:0000256" key="9">
    <source>
        <dbReference type="PROSITE-ProRule" id="PRU00091"/>
    </source>
</evidence>
<dbReference type="SUPFAM" id="SSF48464">
    <property type="entry name" value="ENTH/VHS domain"/>
    <property type="match status" value="1"/>
</dbReference>
<dbReference type="Gene3D" id="3.30.40.10">
    <property type="entry name" value="Zinc/RING finger domain, C3HC4 (zinc finger)"/>
    <property type="match status" value="1"/>
</dbReference>
<dbReference type="PANTHER" id="PTHR46275">
    <property type="entry name" value="HEPATOCYTE GROWTH FACTOR-REGULATED TYROSINE KINASE SUBSTRATE"/>
    <property type="match status" value="1"/>
</dbReference>
<dbReference type="FunFam" id="3.30.40.10:FF:000028">
    <property type="entry name" value="Putative hepatocyte growth factor-regulated tyrosine kinase substrate"/>
    <property type="match status" value="1"/>
</dbReference>
<dbReference type="GO" id="GO:0032585">
    <property type="term" value="C:multivesicular body membrane"/>
    <property type="evidence" value="ECO:0007669"/>
    <property type="project" value="UniProtKB-SubCell"/>
</dbReference>
<evidence type="ECO:0007829" key="16">
    <source>
        <dbReference type="PeptideAtlas" id="A0A8W4F713"/>
    </source>
</evidence>
<keyword evidence="8" id="KW-0472">Membrane</keyword>
<name>A0A8W4F713_PIG</name>
<dbReference type="GO" id="GO:0043130">
    <property type="term" value="F:ubiquitin binding"/>
    <property type="evidence" value="ECO:0007669"/>
    <property type="project" value="InterPro"/>
</dbReference>
<evidence type="ECO:0000256" key="4">
    <source>
        <dbReference type="ARBA" id="ARBA00022553"/>
    </source>
</evidence>
<evidence type="ECO:0000256" key="3">
    <source>
        <dbReference type="ARBA" id="ARBA00022490"/>
    </source>
</evidence>
<feature type="compositionally biased region" description="Low complexity" evidence="11">
    <location>
        <begin position="622"/>
        <end position="649"/>
    </location>
</feature>
<dbReference type="FunFam" id="1.25.40.90:FF:000014">
    <property type="entry name" value="Hepatocyte growth factor-regulated tyrosine kinase substrate"/>
    <property type="match status" value="1"/>
</dbReference>
<evidence type="ECO:0000256" key="2">
    <source>
        <dbReference type="ARBA" id="ARBA00015450"/>
    </source>
</evidence>
<feature type="coiled-coil region" evidence="10">
    <location>
        <begin position="446"/>
        <end position="529"/>
    </location>
</feature>
<dbReference type="InterPro" id="IPR013083">
    <property type="entry name" value="Znf_RING/FYVE/PHD"/>
</dbReference>
<dbReference type="Pfam" id="PF01363">
    <property type="entry name" value="FYVE"/>
    <property type="match status" value="1"/>
</dbReference>
<dbReference type="Ensembl" id="ENSSSCT00000106375.1">
    <property type="protein sequence ID" value="ENSSSCP00000075016.1"/>
    <property type="gene ID" value="ENSSSCG00000033082.3"/>
</dbReference>
<keyword evidence="15" id="KW-1185">Reference proteome</keyword>
<feature type="compositionally biased region" description="Low complexity" evidence="11">
    <location>
        <begin position="289"/>
        <end position="310"/>
    </location>
</feature>
<evidence type="ECO:0000256" key="5">
    <source>
        <dbReference type="ARBA" id="ARBA00022723"/>
    </source>
</evidence>
<dbReference type="GO" id="GO:0008270">
    <property type="term" value="F:zinc ion binding"/>
    <property type="evidence" value="ECO:0007669"/>
    <property type="project" value="UniProtKB-KW"/>
</dbReference>
<keyword evidence="6 9" id="KW-0863">Zinc-finger</keyword>
<evidence type="ECO:0000256" key="8">
    <source>
        <dbReference type="PIRNR" id="PIRNR036956"/>
    </source>
</evidence>
<dbReference type="FunFam" id="1.20.5.1940:FF:000003">
    <property type="entry name" value="Hepatocyte growth factor-regulated tyrosine kinase substrate"/>
    <property type="match status" value="1"/>
</dbReference>
<sequence>MGRGSGTFERLLDKATSQLLLETDWESILQICDLIRQGDTQAKYAVSSIKKKVNDKNPHVALYALEVMESVVKNCGQTVHDEVANKQTMEELKELLKRQVEVSVRNKILHLIQAWAHAFRNEPKYKVVQDTYQIMKVEGHVFPEFKESDAMFAAERAPDWVDAEECHRCRVQFGVMTRKHHCRACGQIFCGKCSSRCSTIPKFGIEKEVRVCEPCYEQLNKKAEGKAASTELPPEYLTSPLSQQSQLPPKRDETALQEEEELQLALALSQSEAEEKERTRQKSAYAAYPKAEPASVASSAPPASSLYSSPVNSSAPLAEDIDPELARYLNRNYWEKKQEEARKSPTPSAPVPLAEPAAQPGEGHAVPASVEYQNGESEESHAQFLKALQNAVSTFVNRVRSNHVRGRSITNDSAVLSLFQSINGMHPQLLELLNQLDERRLYYEGLQDKLAQIRDARGALSALREEHREKLRRAAEEAERQRQIQLAQKLEIMRQKKQEYLEVQRQLAIQRLQEQEKERQLRLEQQKQTIQMRAQMPAFSLPYAQLQAMPTAGGVLYQPSGPASFAGTFSPAGSVEGSPMHTVYMSQPAPAAGGPYPSLPGAAADPSMVGAYMYPAGATGAQTAPPGPAGPTASPAYSSYQPSPAQAYQNVASQPPQSLPAVSQPPQAGALGYVGGQAVSVGYQPYGMQGLLTALPGQDAPLPPPQQPYLTGQQPVYQQMAPSGGPPQQQPPVAQQPPAQGPPAQGSEAQLISFD</sequence>
<reference evidence="14" key="3">
    <citation type="submission" date="2025-09" db="UniProtKB">
        <authorList>
            <consortium name="Ensembl"/>
        </authorList>
    </citation>
    <scope>IDENTIFICATION</scope>
</reference>
<protein>
    <recommendedName>
        <fullName evidence="2 8">Hepatocyte growth factor-regulated tyrosine kinase substrate</fullName>
    </recommendedName>
</protein>
<feature type="compositionally biased region" description="Polar residues" evidence="11">
    <location>
        <begin position="708"/>
        <end position="717"/>
    </location>
</feature>
<evidence type="ECO:0000256" key="6">
    <source>
        <dbReference type="ARBA" id="ARBA00022771"/>
    </source>
</evidence>
<dbReference type="InterPro" id="IPR008942">
    <property type="entry name" value="ENTH_VHS"/>
</dbReference>
<feature type="domain" description="FYVE-type" evidence="12">
    <location>
        <begin position="160"/>
        <end position="220"/>
    </location>
</feature>
<evidence type="ECO:0000259" key="13">
    <source>
        <dbReference type="PROSITE" id="PS50179"/>
    </source>
</evidence>
<dbReference type="InterPro" id="IPR017073">
    <property type="entry name" value="HGS/VPS27"/>
</dbReference>
<dbReference type="SMART" id="SM00288">
    <property type="entry name" value="VHS"/>
    <property type="match status" value="1"/>
</dbReference>
<keyword evidence="3 8" id="KW-0963">Cytoplasm</keyword>
<dbReference type="CDD" id="cd03569">
    <property type="entry name" value="VHS_Hrs"/>
    <property type="match status" value="1"/>
</dbReference>
<dbReference type="PROSITE" id="PS50179">
    <property type="entry name" value="VHS"/>
    <property type="match status" value="1"/>
</dbReference>
<dbReference type="Proteomes" id="UP000008227">
    <property type="component" value="Chromosome 12"/>
</dbReference>
<dbReference type="SUPFAM" id="SSF57903">
    <property type="entry name" value="FYVE/PHD zinc finger"/>
    <property type="match status" value="1"/>
</dbReference>
<dbReference type="GO" id="GO:0035091">
    <property type="term" value="F:phosphatidylinositol binding"/>
    <property type="evidence" value="ECO:0007669"/>
    <property type="project" value="InterPro"/>
</dbReference>
<dbReference type="GO" id="GO:0031901">
    <property type="term" value="C:early endosome membrane"/>
    <property type="evidence" value="ECO:0007669"/>
    <property type="project" value="UniProtKB-SubCell"/>
</dbReference>
<dbReference type="PIRSF" id="PIRSF036956">
    <property type="entry name" value="Hrs_Vps27"/>
    <property type="match status" value="1"/>
</dbReference>
<gene>
    <name evidence="14" type="primary">HGS</name>
</gene>
<evidence type="ECO:0000256" key="7">
    <source>
        <dbReference type="ARBA" id="ARBA00022833"/>
    </source>
</evidence>
<organism evidence="14 15">
    <name type="scientific">Sus scrofa</name>
    <name type="common">Pig</name>
    <dbReference type="NCBI Taxonomy" id="9823"/>
    <lineage>
        <taxon>Eukaryota</taxon>
        <taxon>Metazoa</taxon>
        <taxon>Chordata</taxon>
        <taxon>Craniata</taxon>
        <taxon>Vertebrata</taxon>
        <taxon>Euteleostomi</taxon>
        <taxon>Mammalia</taxon>
        <taxon>Eutheria</taxon>
        <taxon>Laurasiatheria</taxon>
        <taxon>Artiodactyla</taxon>
        <taxon>Suina</taxon>
        <taxon>Suidae</taxon>
        <taxon>Sus</taxon>
    </lineage>
</organism>
<dbReference type="InterPro" id="IPR000306">
    <property type="entry name" value="Znf_FYVE"/>
</dbReference>
<feature type="region of interest" description="Disordered" evidence="11">
    <location>
        <begin position="337"/>
        <end position="365"/>
    </location>
</feature>
<evidence type="ECO:0000256" key="10">
    <source>
        <dbReference type="SAM" id="Coils"/>
    </source>
</evidence>
<dbReference type="Gene3D" id="1.20.5.1940">
    <property type="match status" value="1"/>
</dbReference>
<proteinExistence type="evidence at protein level"/>
<feature type="region of interest" description="Disordered" evidence="11">
    <location>
        <begin position="622"/>
        <end position="664"/>
    </location>
</feature>
<comment type="function">
    <text evidence="8">Involved in intracellular signal transduction mediated by cytokines and growth factors. When associated with STAM, it suppresses DNA signaling upon stimulation by IL-2 and GM-CSF. Could be a direct effector of PI3-kinase in vesicular pathway via early endosomes and may regulate trafficking to early and late endosomes by recruiting clathrin. May concentrate ubiquitinated receptors within clathrin-coated regions. Involved in down-regulation of receptor tyrosine kinase via multivesicular body (MVBs) when complexed with STAM (ESCRT-0 complex). The ESCRT-0 complex binds ubiquitin and acts as sorting machinery that recognizes ubiquitinated receptors and transfers them to further sequential lysosomal sorting/trafficking processes. May contribute to the efficient recruitment of SMADs to the activin receptor complex. Involved in receptor recycling via its association with the CART complex, a multiprotein complex required for efficient transferrin receptor recycling but not for EGFR degradation.</text>
</comment>
<feature type="region of interest" description="Disordered" evidence="11">
    <location>
        <begin position="226"/>
        <end position="318"/>
    </location>
</feature>
<dbReference type="PANTHER" id="PTHR46275:SF1">
    <property type="entry name" value="HEPATOCYTE GROWTH FACTOR-REGULATED TYROSINE KINASE SUBSTRATE"/>
    <property type="match status" value="1"/>
</dbReference>
<dbReference type="PROSITE" id="PS50178">
    <property type="entry name" value="ZF_FYVE"/>
    <property type="match status" value="1"/>
</dbReference>
<keyword evidence="16" id="KW-1267">Proteomics identification</keyword>
<dbReference type="InterPro" id="IPR003903">
    <property type="entry name" value="UIM_dom"/>
</dbReference>
<dbReference type="Pfam" id="PF12210">
    <property type="entry name" value="Hrs_helical"/>
    <property type="match status" value="1"/>
</dbReference>
<keyword evidence="8" id="KW-0813">Transport</keyword>
<evidence type="ECO:0000313" key="14">
    <source>
        <dbReference type="Ensembl" id="ENSSSCP00000075016.1"/>
    </source>
</evidence>
<feature type="domain" description="VHS" evidence="13">
    <location>
        <begin position="15"/>
        <end position="143"/>
    </location>
</feature>
<dbReference type="SMART" id="SM00064">
    <property type="entry name" value="FYVE"/>
    <property type="match status" value="1"/>
</dbReference>
<keyword evidence="7" id="KW-0862">Zinc</keyword>
<feature type="compositionally biased region" description="Polar residues" evidence="11">
    <location>
        <begin position="650"/>
        <end position="664"/>
    </location>
</feature>
<keyword evidence="8" id="KW-0653">Protein transport</keyword>
<dbReference type="InterPro" id="IPR011011">
    <property type="entry name" value="Znf_FYVE_PHD"/>
</dbReference>
<dbReference type="GO" id="GO:0015031">
    <property type="term" value="P:protein transport"/>
    <property type="evidence" value="ECO:0007669"/>
    <property type="project" value="UniProtKB-KW"/>
</dbReference>
<keyword evidence="4" id="KW-0597">Phosphoprotein</keyword>
<reference evidence="14" key="1">
    <citation type="journal article" date="2020" name="Gigascience">
        <title>An improved pig reference genome sequence to enable pig genetics and genomics research.</title>
        <authorList>
            <person name="Warr A."/>
            <person name="Affara N."/>
            <person name="Aken B."/>
            <person name="Beiki H."/>
            <person name="Bickhart D.M."/>
            <person name="Billis K."/>
            <person name="Chow W."/>
            <person name="Eory L."/>
            <person name="Finlayson H.A."/>
            <person name="Flicek P."/>
            <person name="Giron C.G."/>
            <person name="Griffin D.K."/>
            <person name="Hall R."/>
            <person name="Hannum G."/>
            <person name="Hourlier T."/>
            <person name="Howe K."/>
            <person name="Hume D.A."/>
            <person name="Izuogu O."/>
            <person name="Kim K."/>
            <person name="Koren S."/>
            <person name="Liu H."/>
            <person name="Manchanda N."/>
            <person name="Martin F.J."/>
            <person name="Nonneman D.J."/>
            <person name="O'Connor R.E."/>
            <person name="Phillippy A.M."/>
            <person name="Rohrer G.A."/>
            <person name="Rosen B.D."/>
            <person name="Rund L.A."/>
            <person name="Sargent C.A."/>
            <person name="Schook L.B."/>
            <person name="Schroeder S.G."/>
            <person name="Schwartz A.S."/>
            <person name="Skinner B.M."/>
            <person name="Talbot R."/>
            <person name="Tseng E."/>
            <person name="Tuggle C.K."/>
            <person name="Watson M."/>
            <person name="Smith T.P.L."/>
            <person name="Archibald A.L."/>
        </authorList>
    </citation>
    <scope>NUCLEOTIDE SEQUENCE [LARGE SCALE GENOMIC DNA]</scope>
    <source>
        <strain evidence="14">Duroc</strain>
    </source>
</reference>
<evidence type="ECO:0000259" key="12">
    <source>
        <dbReference type="PROSITE" id="PS50178"/>
    </source>
</evidence>
<keyword evidence="5" id="KW-0479">Metal-binding</keyword>
<comment type="subcellular location">
    <subcellularLocation>
        <location evidence="8">Cytoplasm</location>
    </subcellularLocation>
    <subcellularLocation>
        <location evidence="1 8">Early endosome membrane</location>
        <topology evidence="1 8">Peripheral membrane protein</topology>
        <orientation evidence="1 8">Cytoplasmic side</orientation>
    </subcellularLocation>
    <subcellularLocation>
        <location evidence="8">Endosome</location>
        <location evidence="8">Multivesicular body membrane</location>
        <topology evidence="8">Peripheral membrane protein</topology>
    </subcellularLocation>
</comment>
<keyword evidence="8" id="KW-0967">Endosome</keyword>
<dbReference type="InterPro" id="IPR024641">
    <property type="entry name" value="HRS_helical"/>
</dbReference>
<keyword evidence="10" id="KW-0175">Coiled coil</keyword>
<dbReference type="GO" id="GO:0019904">
    <property type="term" value="F:protein domain specific binding"/>
    <property type="evidence" value="ECO:0007669"/>
    <property type="project" value="UniProtKB-UniRule"/>
</dbReference>
<dbReference type="AlphaFoldDB" id="A0A8W4F713"/>
<dbReference type="CDD" id="cd21387">
    <property type="entry name" value="GAT_Hrs"/>
    <property type="match status" value="1"/>
</dbReference>
<dbReference type="Gene3D" id="1.25.40.90">
    <property type="match status" value="1"/>
</dbReference>
<feature type="region of interest" description="Disordered" evidence="11">
    <location>
        <begin position="697"/>
        <end position="755"/>
    </location>
</feature>
<evidence type="ECO:0000256" key="11">
    <source>
        <dbReference type="SAM" id="MobiDB-lite"/>
    </source>
</evidence>
<dbReference type="Pfam" id="PF00790">
    <property type="entry name" value="VHS"/>
    <property type="match status" value="1"/>
</dbReference>
<feature type="compositionally biased region" description="Low complexity" evidence="11">
    <location>
        <begin position="731"/>
        <end position="746"/>
    </location>
</feature>
<dbReference type="GeneTree" id="ENSGT00940000158297"/>
<evidence type="ECO:0000313" key="15">
    <source>
        <dbReference type="Proteomes" id="UP000008227"/>
    </source>
</evidence>
<dbReference type="InterPro" id="IPR002014">
    <property type="entry name" value="VHS_dom"/>
</dbReference>
<evidence type="ECO:0000256" key="1">
    <source>
        <dbReference type="ARBA" id="ARBA00004469"/>
    </source>
</evidence>
<dbReference type="CDD" id="cd15720">
    <property type="entry name" value="FYVE_Hrs"/>
    <property type="match status" value="1"/>
</dbReference>
<dbReference type="InterPro" id="IPR017455">
    <property type="entry name" value="Znf_FYVE-rel"/>
</dbReference>
<accession>A0A8W4F713</accession>